<dbReference type="InterPro" id="IPR051257">
    <property type="entry name" value="Diverse_CBS-Domain"/>
</dbReference>
<dbReference type="SUPFAM" id="SSF54631">
    <property type="entry name" value="CBS-domain pair"/>
    <property type="match status" value="1"/>
</dbReference>
<dbReference type="InterPro" id="IPR000644">
    <property type="entry name" value="CBS_dom"/>
</dbReference>
<evidence type="ECO:0000256" key="2">
    <source>
        <dbReference type="PROSITE-ProRule" id="PRU00703"/>
    </source>
</evidence>
<dbReference type="STRING" id="76728.AQ490_15930"/>
<dbReference type="PANTHER" id="PTHR43080:SF2">
    <property type="entry name" value="CBS DOMAIN-CONTAINING PROTEIN"/>
    <property type="match status" value="1"/>
</dbReference>
<keyword evidence="1 2" id="KW-0129">CBS domain</keyword>
<evidence type="ECO:0000259" key="3">
    <source>
        <dbReference type="PROSITE" id="PS51371"/>
    </source>
</evidence>
<evidence type="ECO:0000313" key="5">
    <source>
        <dbReference type="Proteomes" id="UP000050867"/>
    </source>
</evidence>
<comment type="caution">
    <text evidence="4">The sequence shown here is derived from an EMBL/GenBank/DDBJ whole genome shotgun (WGS) entry which is preliminary data.</text>
</comment>
<dbReference type="PANTHER" id="PTHR43080">
    <property type="entry name" value="CBS DOMAIN-CONTAINING PROTEIN CBSX3, MITOCHONDRIAL"/>
    <property type="match status" value="1"/>
</dbReference>
<dbReference type="EMBL" id="LLZU01000005">
    <property type="protein sequence ID" value="KRV50556.1"/>
    <property type="molecule type" value="Genomic_DNA"/>
</dbReference>
<evidence type="ECO:0000256" key="1">
    <source>
        <dbReference type="ARBA" id="ARBA00023122"/>
    </source>
</evidence>
<dbReference type="CDD" id="cd04622">
    <property type="entry name" value="CBS_pair_HRP1_like"/>
    <property type="match status" value="1"/>
</dbReference>
<dbReference type="OrthoDB" id="9789996at2"/>
<dbReference type="Proteomes" id="UP000050867">
    <property type="component" value="Unassembled WGS sequence"/>
</dbReference>
<dbReference type="Pfam" id="PF00571">
    <property type="entry name" value="CBS"/>
    <property type="match status" value="2"/>
</dbReference>
<dbReference type="AlphaFoldDB" id="A0A0T6LXT6"/>
<feature type="domain" description="CBS" evidence="3">
    <location>
        <begin position="9"/>
        <end position="65"/>
    </location>
</feature>
<sequence length="139" mass="14835">MAQQVRDVMTGAPVTIESLASVTEVARRMRDEDIGAILVVEGEQLQGLVTDRDLVVRCLAEGRDPDQTTVYSVCSGPVVTVQPEDDAAAAVQLMRSNALRRLPVTQDGHTVGVVSIGDLAIERDERSALADISAAPPNR</sequence>
<organism evidence="4 5">
    <name type="scientific">Wenjunlia vitaminophila</name>
    <name type="common">Streptomyces vitaminophilus</name>
    <dbReference type="NCBI Taxonomy" id="76728"/>
    <lineage>
        <taxon>Bacteria</taxon>
        <taxon>Bacillati</taxon>
        <taxon>Actinomycetota</taxon>
        <taxon>Actinomycetes</taxon>
        <taxon>Kitasatosporales</taxon>
        <taxon>Streptomycetaceae</taxon>
        <taxon>Wenjunlia</taxon>
    </lineage>
</organism>
<dbReference type="Gene3D" id="3.10.580.10">
    <property type="entry name" value="CBS-domain"/>
    <property type="match status" value="1"/>
</dbReference>
<dbReference type="InterPro" id="IPR046342">
    <property type="entry name" value="CBS_dom_sf"/>
</dbReference>
<accession>A0A0T6LXT6</accession>
<protein>
    <submittedName>
        <fullName evidence="4">Oxidoreductase</fullName>
    </submittedName>
</protein>
<dbReference type="eggNOG" id="COG0517">
    <property type="taxonomic scope" value="Bacteria"/>
</dbReference>
<proteinExistence type="predicted"/>
<dbReference type="SMART" id="SM00116">
    <property type="entry name" value="CBS"/>
    <property type="match status" value="2"/>
</dbReference>
<dbReference type="PROSITE" id="PS51371">
    <property type="entry name" value="CBS"/>
    <property type="match status" value="2"/>
</dbReference>
<feature type="domain" description="CBS" evidence="3">
    <location>
        <begin position="74"/>
        <end position="129"/>
    </location>
</feature>
<keyword evidence="5" id="KW-1185">Reference proteome</keyword>
<gene>
    <name evidence="4" type="ORF">AQ490_15930</name>
</gene>
<reference evidence="4 5" key="1">
    <citation type="submission" date="2015-10" db="EMBL/GenBank/DDBJ databases">
        <title>Draft genome sequence of pyrrolomycin-producing Streptomyces vitaminophilus.</title>
        <authorList>
            <person name="Graham D.E."/>
            <person name="Mahan K.M."/>
            <person name="Klingeman D.M."/>
            <person name="Hettich R.L."/>
            <person name="Parry R.J."/>
        </authorList>
    </citation>
    <scope>NUCLEOTIDE SEQUENCE [LARGE SCALE GENOMIC DNA]</scope>
    <source>
        <strain evidence="4 5">ATCC 31673</strain>
    </source>
</reference>
<name>A0A0T6LXT6_WENVI</name>
<evidence type="ECO:0000313" key="4">
    <source>
        <dbReference type="EMBL" id="KRV50556.1"/>
    </source>
</evidence>
<dbReference type="RefSeq" id="WP_018381552.1">
    <property type="nucleotide sequence ID" value="NZ_LLZU01000005.1"/>
</dbReference>